<dbReference type="OrthoDB" id="1522169at2"/>
<proteinExistence type="predicted"/>
<dbReference type="AlphaFoldDB" id="A0A2Z4FJ08"/>
<accession>A0A2Z4FJ08</accession>
<gene>
    <name evidence="1" type="ORF">DN745_05410</name>
</gene>
<evidence type="ECO:0000313" key="1">
    <source>
        <dbReference type="EMBL" id="AWV88805.1"/>
    </source>
</evidence>
<dbReference type="KEGG" id="bsed:DN745_05410"/>
<name>A0A2Z4FJ08_9DELT</name>
<organism evidence="1 2">
    <name type="scientific">Bradymonas sediminis</name>
    <dbReference type="NCBI Taxonomy" id="1548548"/>
    <lineage>
        <taxon>Bacteria</taxon>
        <taxon>Deltaproteobacteria</taxon>
        <taxon>Bradymonadales</taxon>
        <taxon>Bradymonadaceae</taxon>
        <taxon>Bradymonas</taxon>
    </lineage>
</organism>
<sequence length="780" mass="86339">MNSIKRFMKWLMPTRAYAVVYALLALVAVVFCFLPLLNLVGYESAAGFGVLGGIAATALTLHALRRGVLLGPLDPARASSPLADFLILLVRHELLLLLPFLVLSLNATRVINCAYGVGGGFWLAISVPAILVGQLLAWVAYAIFAGRERMQTLTVTLAILGSAAAVLAHLALQPPIVGHQFFLGYFSGSIYDEALSLPTSLLWYRGIHMAAAVAVLAGLEAVWRRRQKAPIRWAVLVAVLAGATFVSMSAYRQDFGIAITADYVEDELGGRIETEHFIIYYPQSRAFIDARERLAEDHEFRYAQMREFFETDPARKGKIKSYVYRDREQKGRLMGGRRTLVSKLWLHEMHILWQHYGDHKLGHELAHIFTEPFGAGPLSLSMQAGVGVNMGLVEGAATAADWPVRDLDLHQASAAMRRLNIAPDIGGIVGASGFWTQSSGRAYTLVGSFVRFLVDEYGVDKFKDAYPRGDFKGAYGKSTDALVSEWENFVDTIELADEEMALARYLYERPTIFDKVCAREIADLTVQAQTAAQIGDIGEVREIYEKILGFDPANTRYRIGYAQVLIQAKQYGAALEQVELMLADAQATVLRAQLLSMRGDLAWLQAQADGDAGEAALAKASEAYGQCLELGIPAGTRRLLQVKMDALRRPEDQGRAHAFEFFLGQHAPPLALYFPMRWYQQNPQDALAAYLVGRRLWGESQWAEARPYLEQALAGAQPGGAIEEESRRMLAQTQYFLGDLEAAQRGFDTLSASRDATYATEAREWLNRIAWKRGNRIGTP</sequence>
<protein>
    <submittedName>
        <fullName evidence="1">Uncharacterized protein</fullName>
    </submittedName>
</protein>
<dbReference type="InterPro" id="IPR011990">
    <property type="entry name" value="TPR-like_helical_dom_sf"/>
</dbReference>
<evidence type="ECO:0000313" key="2">
    <source>
        <dbReference type="Proteomes" id="UP000249799"/>
    </source>
</evidence>
<keyword evidence="2" id="KW-1185">Reference proteome</keyword>
<reference evidence="1 2" key="1">
    <citation type="submission" date="2018-06" db="EMBL/GenBank/DDBJ databases">
        <title>Lujinxingia sediminis gen. nov. sp. nov., a new facultative anaerobic member of the class Deltaproteobacteria, and proposal of Lujinxingaceae fam. nov.</title>
        <authorList>
            <person name="Guo L.-Y."/>
            <person name="Li C.-M."/>
            <person name="Wang S."/>
            <person name="Du Z.-J."/>
        </authorList>
    </citation>
    <scope>NUCLEOTIDE SEQUENCE [LARGE SCALE GENOMIC DNA]</scope>
    <source>
        <strain evidence="1 2">FA350</strain>
    </source>
</reference>
<dbReference type="SUPFAM" id="SSF48452">
    <property type="entry name" value="TPR-like"/>
    <property type="match status" value="1"/>
</dbReference>
<dbReference type="RefSeq" id="WP_111332818.1">
    <property type="nucleotide sequence ID" value="NZ_CP030032.1"/>
</dbReference>
<dbReference type="EMBL" id="CP030032">
    <property type="protein sequence ID" value="AWV88805.1"/>
    <property type="molecule type" value="Genomic_DNA"/>
</dbReference>
<dbReference type="Gene3D" id="1.25.40.10">
    <property type="entry name" value="Tetratricopeptide repeat domain"/>
    <property type="match status" value="1"/>
</dbReference>
<dbReference type="Proteomes" id="UP000249799">
    <property type="component" value="Chromosome"/>
</dbReference>